<name>A0A816M7N0_9BILA</name>
<feature type="domain" description="YqaJ viral recombinase" evidence="1">
    <location>
        <begin position="330"/>
        <end position="443"/>
    </location>
</feature>
<organism evidence="2 3">
    <name type="scientific">Rotaria magnacalcarata</name>
    <dbReference type="NCBI Taxonomy" id="392030"/>
    <lineage>
        <taxon>Eukaryota</taxon>
        <taxon>Metazoa</taxon>
        <taxon>Spiralia</taxon>
        <taxon>Gnathifera</taxon>
        <taxon>Rotifera</taxon>
        <taxon>Eurotatoria</taxon>
        <taxon>Bdelloidea</taxon>
        <taxon>Philodinida</taxon>
        <taxon>Philodinidae</taxon>
        <taxon>Rotaria</taxon>
    </lineage>
</organism>
<dbReference type="InterPro" id="IPR011335">
    <property type="entry name" value="Restrct_endonuc-II-like"/>
</dbReference>
<dbReference type="AlphaFoldDB" id="A0A816M7N0"/>
<gene>
    <name evidence="2" type="ORF">WKI299_LOCUS2449</name>
</gene>
<comment type="caution">
    <text evidence="2">The sequence shown here is derived from an EMBL/GenBank/DDBJ whole genome shotgun (WGS) entry which is preliminary data.</text>
</comment>
<dbReference type="GO" id="GO:0006281">
    <property type="term" value="P:DNA repair"/>
    <property type="evidence" value="ECO:0007669"/>
    <property type="project" value="UniProtKB-ARBA"/>
</dbReference>
<dbReference type="Pfam" id="PF09588">
    <property type="entry name" value="YqaJ"/>
    <property type="match status" value="1"/>
</dbReference>
<dbReference type="PANTHER" id="PTHR47526">
    <property type="entry name" value="ATP-DEPENDENT DNA HELICASE"/>
    <property type="match status" value="1"/>
</dbReference>
<dbReference type="InterPro" id="IPR011604">
    <property type="entry name" value="PDDEXK-like_dom_sf"/>
</dbReference>
<dbReference type="Gene3D" id="3.90.320.10">
    <property type="match status" value="1"/>
</dbReference>
<evidence type="ECO:0000259" key="1">
    <source>
        <dbReference type="Pfam" id="PF09588"/>
    </source>
</evidence>
<dbReference type="InterPro" id="IPR019080">
    <property type="entry name" value="YqaJ_viral_recombinase"/>
</dbReference>
<sequence length="537" mass="61833">MSSSHVLSIVDYKKPFNIDLGSITDYFSTVLATNGNLDRGALKNGNLLFKDHYIYNITITRDYIKRKISAKCRAQMKNLVTNELDIIININKPADILQSTCQCVAGKGERAACKHVAALCFGLLDYDENKLYEGCTERLQQWHQPTRKSSKPMNILDINFTSLRHNKEEEDKPKYLKFLESDIHISEATTTLRQLLIKYNQQNIAVASILLLRHNKEEEDKPKYLKFLESDIHIPEATTTLRQLLIKYNQQNIAVASILLLRHVSDGRIPLPARVINQACVINQGPLSLSLQQNLTSAMFKYYMEHIYLTTSQISILEENTIGQASSNAWHEARQYRISSTNVHLISTRRKDFESLTQTIIDQRQNNLHSNIAVRHGIINEEICRRRYVTQQAGNGISSITYPCGLVVDPIAPHICCSPDALIMEKSNYNTSYGILECKCVFAEPAATWDDLISTRENFCLERYNGRLRLRPGHPYYYQLITMMGILDLPWIDFCVMKNEELYVERFMNDPSIWSTIKEKLTVFYLNYFLPEIIKIN</sequence>
<dbReference type="PANTHER" id="PTHR47526:SF3">
    <property type="entry name" value="PHD-TYPE DOMAIN-CONTAINING PROTEIN"/>
    <property type="match status" value="1"/>
</dbReference>
<evidence type="ECO:0000313" key="3">
    <source>
        <dbReference type="Proteomes" id="UP000663856"/>
    </source>
</evidence>
<protein>
    <recommendedName>
        <fullName evidence="1">YqaJ viral recombinase domain-containing protein</fullName>
    </recommendedName>
</protein>
<dbReference type="Proteomes" id="UP000663856">
    <property type="component" value="Unassembled WGS sequence"/>
</dbReference>
<dbReference type="CDD" id="cd22343">
    <property type="entry name" value="PDDEXK_lambda_exonuclease-like"/>
    <property type="match status" value="1"/>
</dbReference>
<reference evidence="2" key="1">
    <citation type="submission" date="2021-02" db="EMBL/GenBank/DDBJ databases">
        <authorList>
            <person name="Nowell W R."/>
        </authorList>
    </citation>
    <scope>NUCLEOTIDE SEQUENCE</scope>
</reference>
<accession>A0A816M7N0</accession>
<dbReference type="SUPFAM" id="SSF52980">
    <property type="entry name" value="Restriction endonuclease-like"/>
    <property type="match status" value="1"/>
</dbReference>
<dbReference type="EMBL" id="CAJNRF010000258">
    <property type="protein sequence ID" value="CAF1952712.1"/>
    <property type="molecule type" value="Genomic_DNA"/>
</dbReference>
<evidence type="ECO:0000313" key="2">
    <source>
        <dbReference type="EMBL" id="CAF1952712.1"/>
    </source>
</evidence>
<proteinExistence type="predicted"/>